<dbReference type="EMBL" id="BSXT01002685">
    <property type="protein sequence ID" value="GMF50380.1"/>
    <property type="molecule type" value="Genomic_DNA"/>
</dbReference>
<comment type="caution">
    <text evidence="2">The sequence shown here is derived from an EMBL/GenBank/DDBJ whole genome shotgun (WGS) entry which is preliminary data.</text>
</comment>
<evidence type="ECO:0000313" key="3">
    <source>
        <dbReference type="Proteomes" id="UP001165121"/>
    </source>
</evidence>
<gene>
    <name evidence="2" type="ORF">Pfra01_002010000</name>
</gene>
<protein>
    <submittedName>
        <fullName evidence="2">Unnamed protein product</fullName>
    </submittedName>
</protein>
<evidence type="ECO:0000256" key="1">
    <source>
        <dbReference type="SAM" id="MobiDB-lite"/>
    </source>
</evidence>
<accession>A0A9W6Y0W3</accession>
<name>A0A9W6Y0W3_9STRA</name>
<organism evidence="2 3">
    <name type="scientific">Phytophthora fragariaefolia</name>
    <dbReference type="NCBI Taxonomy" id="1490495"/>
    <lineage>
        <taxon>Eukaryota</taxon>
        <taxon>Sar</taxon>
        <taxon>Stramenopiles</taxon>
        <taxon>Oomycota</taxon>
        <taxon>Peronosporomycetes</taxon>
        <taxon>Peronosporales</taxon>
        <taxon>Peronosporaceae</taxon>
        <taxon>Phytophthora</taxon>
    </lineage>
</organism>
<reference evidence="2" key="1">
    <citation type="submission" date="2023-04" db="EMBL/GenBank/DDBJ databases">
        <title>Phytophthora fragariaefolia NBRC 109709.</title>
        <authorList>
            <person name="Ichikawa N."/>
            <person name="Sato H."/>
            <person name="Tonouchi N."/>
        </authorList>
    </citation>
    <scope>NUCLEOTIDE SEQUENCE</scope>
    <source>
        <strain evidence="2">NBRC 109709</strain>
    </source>
</reference>
<dbReference type="AlphaFoldDB" id="A0A9W6Y0W3"/>
<feature type="compositionally biased region" description="Low complexity" evidence="1">
    <location>
        <begin position="49"/>
        <end position="89"/>
    </location>
</feature>
<feature type="region of interest" description="Disordered" evidence="1">
    <location>
        <begin position="120"/>
        <end position="139"/>
    </location>
</feature>
<sequence length="139" mass="14420">MSLKCGKCQSCPPGPIRRSDGISPEGSTPLDLGAELSVPGRIPTPHSLATPRASITTAASTSTAASATPSTPSTSIIPTTTATPAARATHGGRDLEELHQPQQDAVVESYTAFKALELRKEVYRRGPSPTRKGPQANCS</sequence>
<keyword evidence="3" id="KW-1185">Reference proteome</keyword>
<proteinExistence type="predicted"/>
<feature type="region of interest" description="Disordered" evidence="1">
    <location>
        <begin position="1"/>
        <end position="92"/>
    </location>
</feature>
<dbReference type="Proteomes" id="UP001165121">
    <property type="component" value="Unassembled WGS sequence"/>
</dbReference>
<evidence type="ECO:0000313" key="2">
    <source>
        <dbReference type="EMBL" id="GMF50380.1"/>
    </source>
</evidence>